<dbReference type="Proteomes" id="UP001469553">
    <property type="component" value="Unassembled WGS sequence"/>
</dbReference>
<dbReference type="EMBL" id="JAHRIP010086651">
    <property type="protein sequence ID" value="MEQ2315451.1"/>
    <property type="molecule type" value="Genomic_DNA"/>
</dbReference>
<organism evidence="2 3">
    <name type="scientific">Ameca splendens</name>
    <dbReference type="NCBI Taxonomy" id="208324"/>
    <lineage>
        <taxon>Eukaryota</taxon>
        <taxon>Metazoa</taxon>
        <taxon>Chordata</taxon>
        <taxon>Craniata</taxon>
        <taxon>Vertebrata</taxon>
        <taxon>Euteleostomi</taxon>
        <taxon>Actinopterygii</taxon>
        <taxon>Neopterygii</taxon>
        <taxon>Teleostei</taxon>
        <taxon>Neoteleostei</taxon>
        <taxon>Acanthomorphata</taxon>
        <taxon>Ovalentaria</taxon>
        <taxon>Atherinomorphae</taxon>
        <taxon>Cyprinodontiformes</taxon>
        <taxon>Goodeidae</taxon>
        <taxon>Ameca</taxon>
    </lineage>
</organism>
<feature type="region of interest" description="Disordered" evidence="1">
    <location>
        <begin position="85"/>
        <end position="105"/>
    </location>
</feature>
<keyword evidence="3" id="KW-1185">Reference proteome</keyword>
<proteinExistence type="predicted"/>
<reference evidence="2 3" key="1">
    <citation type="submission" date="2021-06" db="EMBL/GenBank/DDBJ databases">
        <authorList>
            <person name="Palmer J.M."/>
        </authorList>
    </citation>
    <scope>NUCLEOTIDE SEQUENCE [LARGE SCALE GENOMIC DNA]</scope>
    <source>
        <strain evidence="2 3">AS_MEX2019</strain>
        <tissue evidence="2">Muscle</tissue>
    </source>
</reference>
<evidence type="ECO:0000313" key="3">
    <source>
        <dbReference type="Proteomes" id="UP001469553"/>
    </source>
</evidence>
<gene>
    <name evidence="2" type="ORF">AMECASPLE_022512</name>
</gene>
<sequence length="105" mass="11897">MEDRRWVMKKAGWSFIARLDYVTIRGQHKDKHTLTWSIFGMCEVAEVPGENLCMHWENMQTPSRNSNQGSSGCKAAVPTNVPPCSLSTNQNSYTQDKHVRGSNII</sequence>
<protein>
    <submittedName>
        <fullName evidence="2">Uncharacterized protein</fullName>
    </submittedName>
</protein>
<evidence type="ECO:0000256" key="1">
    <source>
        <dbReference type="SAM" id="MobiDB-lite"/>
    </source>
</evidence>
<feature type="compositionally biased region" description="Polar residues" evidence="1">
    <location>
        <begin position="85"/>
        <end position="94"/>
    </location>
</feature>
<comment type="caution">
    <text evidence="2">The sequence shown here is derived from an EMBL/GenBank/DDBJ whole genome shotgun (WGS) entry which is preliminary data.</text>
</comment>
<evidence type="ECO:0000313" key="2">
    <source>
        <dbReference type="EMBL" id="MEQ2315451.1"/>
    </source>
</evidence>
<accession>A0ABV1ACS7</accession>
<name>A0ABV1ACS7_9TELE</name>